<organism evidence="1 2">
    <name type="scientific">Agromyces aureus</name>
    <dbReference type="NCBI Taxonomy" id="453304"/>
    <lineage>
        <taxon>Bacteria</taxon>
        <taxon>Bacillati</taxon>
        <taxon>Actinomycetota</taxon>
        <taxon>Actinomycetes</taxon>
        <taxon>Micrococcales</taxon>
        <taxon>Microbacteriaceae</taxon>
        <taxon>Agromyces</taxon>
    </lineage>
</organism>
<reference evidence="1 2" key="1">
    <citation type="journal article" date="2016" name="Int. J. Syst. Evol. Microbiol.">
        <title>Agromyces aureus sp. nov., isolated from the rhizosphere of Salix caprea L. grown in a heavy-metal-contaminated soil.</title>
        <authorList>
            <person name="Corretto E."/>
            <person name="Antonielli L."/>
            <person name="Sessitsch A."/>
            <person name="Compant S."/>
            <person name="Gorfer M."/>
            <person name="Kuffner M."/>
            <person name="Brader G."/>
        </authorList>
    </citation>
    <scope>NUCLEOTIDE SEQUENCE [LARGE SCALE GENOMIC DNA]</scope>
    <source>
        <strain evidence="1 2">AR33</strain>
    </source>
</reference>
<protein>
    <submittedName>
        <fullName evidence="1">Uncharacterized protein</fullName>
    </submittedName>
</protein>
<dbReference type="Proteomes" id="UP000078437">
    <property type="component" value="Chromosome"/>
</dbReference>
<accession>A0A191WJ20</accession>
<gene>
    <name evidence="1" type="ORF">ATC03_17145</name>
</gene>
<name>A0A191WJ20_9MICO</name>
<dbReference type="KEGG" id="agy:ATC03_17145"/>
<dbReference type="AlphaFoldDB" id="A0A191WJ20"/>
<evidence type="ECO:0000313" key="1">
    <source>
        <dbReference type="EMBL" id="ANJ28173.1"/>
    </source>
</evidence>
<keyword evidence="2" id="KW-1185">Reference proteome</keyword>
<proteinExistence type="predicted"/>
<evidence type="ECO:0000313" key="2">
    <source>
        <dbReference type="Proteomes" id="UP000078437"/>
    </source>
</evidence>
<reference evidence="2" key="2">
    <citation type="submission" date="2016-01" db="EMBL/GenBank/DDBJ databases">
        <title>Complete genome sequence of Agromyces aureus AR33T and comparison with related organisms.</title>
        <authorList>
            <person name="Corretto E."/>
            <person name="Antonielli L."/>
            <person name="Sessitsch A."/>
            <person name="Brader G."/>
        </authorList>
    </citation>
    <scope>NUCLEOTIDE SEQUENCE [LARGE SCALE GENOMIC DNA]</scope>
    <source>
        <strain evidence="2">AR33</strain>
    </source>
</reference>
<dbReference type="EMBL" id="CP013979">
    <property type="protein sequence ID" value="ANJ28173.1"/>
    <property type="molecule type" value="Genomic_DNA"/>
</dbReference>
<sequence>MMAAFKFDTVLSRQDTAEVVAAVESLGTKRRLSGRGVYQGGGKGRQFRFAVDEAEQWWVLEYEDGRRGTYRDGIVDFGGRDEPHEADFFRPLPQTLQLLWPTRILTWANPHGSFYPVLVQHVGRRSLLFTFEHIDDPAFRQTLVVDQETGIAKRLIGYDYGIILTSIDSLSAWSPTENPTFEAITGPVPTNY</sequence>